<evidence type="ECO:0000313" key="8">
    <source>
        <dbReference type="Proteomes" id="UP001220530"/>
    </source>
</evidence>
<proteinExistence type="predicted"/>
<evidence type="ECO:0000256" key="2">
    <source>
        <dbReference type="ARBA" id="ARBA00022475"/>
    </source>
</evidence>
<comment type="subcellular location">
    <subcellularLocation>
        <location evidence="1">Cell membrane</location>
        <topology evidence="1">Multi-pass membrane protein</topology>
    </subcellularLocation>
</comment>
<name>A0ABY7YKC1_9HYPH</name>
<evidence type="ECO:0000256" key="3">
    <source>
        <dbReference type="ARBA" id="ARBA00022692"/>
    </source>
</evidence>
<evidence type="ECO:0000256" key="4">
    <source>
        <dbReference type="ARBA" id="ARBA00022989"/>
    </source>
</evidence>
<evidence type="ECO:0000256" key="1">
    <source>
        <dbReference type="ARBA" id="ARBA00004651"/>
    </source>
</evidence>
<evidence type="ECO:0000256" key="6">
    <source>
        <dbReference type="SAM" id="Phobius"/>
    </source>
</evidence>
<dbReference type="InterPro" id="IPR001123">
    <property type="entry name" value="LeuE-type"/>
</dbReference>
<feature type="transmembrane region" description="Helical" evidence="6">
    <location>
        <begin position="80"/>
        <end position="99"/>
    </location>
</feature>
<keyword evidence="4 6" id="KW-1133">Transmembrane helix</keyword>
<dbReference type="InterPro" id="IPR023352">
    <property type="entry name" value="MAPEG-like_dom_sf"/>
</dbReference>
<dbReference type="PANTHER" id="PTHR30086">
    <property type="entry name" value="ARGININE EXPORTER PROTEIN ARGO"/>
    <property type="match status" value="1"/>
</dbReference>
<gene>
    <name evidence="7" type="ORF">PSQ19_12945</name>
</gene>
<dbReference type="InterPro" id="IPR001129">
    <property type="entry name" value="Membr-assoc_MAPEG"/>
</dbReference>
<feature type="transmembrane region" description="Helical" evidence="6">
    <location>
        <begin position="111"/>
        <end position="133"/>
    </location>
</feature>
<reference evidence="7 8" key="1">
    <citation type="submission" date="2023-02" db="EMBL/GenBank/DDBJ databases">
        <title>Devosia algicola sp. nov., isolated from the phycosphere of marine algae.</title>
        <authorList>
            <person name="Kim J.M."/>
            <person name="Lee J.K."/>
            <person name="Choi B.J."/>
            <person name="Bayburt H."/>
            <person name="Jeon C.O."/>
        </authorList>
    </citation>
    <scope>NUCLEOTIDE SEQUENCE [LARGE SCALE GENOMIC DNA]</scope>
    <source>
        <strain evidence="7 8">G20-9</strain>
    </source>
</reference>
<organism evidence="7 8">
    <name type="scientific">Devosia algicola</name>
    <dbReference type="NCBI Taxonomy" id="3026418"/>
    <lineage>
        <taxon>Bacteria</taxon>
        <taxon>Pseudomonadati</taxon>
        <taxon>Pseudomonadota</taxon>
        <taxon>Alphaproteobacteria</taxon>
        <taxon>Hyphomicrobiales</taxon>
        <taxon>Devosiaceae</taxon>
        <taxon>Devosia</taxon>
    </lineage>
</organism>
<feature type="transmembrane region" description="Helical" evidence="6">
    <location>
        <begin position="318"/>
        <end position="336"/>
    </location>
</feature>
<feature type="transmembrane region" description="Helical" evidence="6">
    <location>
        <begin position="139"/>
        <end position="160"/>
    </location>
</feature>
<keyword evidence="3 6" id="KW-0812">Transmembrane</keyword>
<dbReference type="Pfam" id="PF01810">
    <property type="entry name" value="LysE"/>
    <property type="match status" value="1"/>
</dbReference>
<dbReference type="SUPFAM" id="SSF161084">
    <property type="entry name" value="MAPEG domain-like"/>
    <property type="match status" value="1"/>
</dbReference>
<accession>A0ABY7YKC1</accession>
<feature type="transmembrane region" description="Helical" evidence="6">
    <location>
        <begin position="244"/>
        <end position="271"/>
    </location>
</feature>
<feature type="transmembrane region" description="Helical" evidence="6">
    <location>
        <begin position="172"/>
        <end position="196"/>
    </location>
</feature>
<keyword evidence="5 6" id="KW-0472">Membrane</keyword>
<sequence length="340" mass="35746">MSFTLSLLAWSTTLVGAYVLVQSIAYQFDVGVTHGAGPRDTDRPPGKVAGRARRALANLGETYAVFVALSLVVEPVGARGTAQFVGGTAILLGPLGLFAKLSDRSALCAQRLLVGIGAGIGADVFLGGALVAIPWLEFAGLMLAFGVSAVVPGADFAMVLRQSISRGRRPALFTAAGIASAILVHGSYTLLGVGVIVAQSLIVFNILKWLGAAYLIWLAIAALRAPPPQPLDDLDSGARARGDGAAFVLGFLTNLLNPKAVLFFLALFTTLVSAHTSMQIKALYVGSMSITLFSWFALVAVFFTTPAVRLGFFRLGRWFNRVSGITFIVLAVRVAVAQQH</sequence>
<protein>
    <submittedName>
        <fullName evidence="7">LysE family transporter</fullName>
    </submittedName>
</protein>
<feature type="transmembrane region" description="Helical" evidence="6">
    <location>
        <begin position="283"/>
        <end position="306"/>
    </location>
</feature>
<keyword evidence="8" id="KW-1185">Reference proteome</keyword>
<dbReference type="Pfam" id="PF01124">
    <property type="entry name" value="MAPEG"/>
    <property type="match status" value="1"/>
</dbReference>
<evidence type="ECO:0000256" key="5">
    <source>
        <dbReference type="ARBA" id="ARBA00023136"/>
    </source>
</evidence>
<keyword evidence="2" id="KW-1003">Cell membrane</keyword>
<dbReference type="Proteomes" id="UP001220530">
    <property type="component" value="Chromosome"/>
</dbReference>
<dbReference type="PANTHER" id="PTHR30086:SF20">
    <property type="entry name" value="ARGININE EXPORTER PROTEIN ARGO-RELATED"/>
    <property type="match status" value="1"/>
</dbReference>
<dbReference type="EMBL" id="CP118246">
    <property type="protein sequence ID" value="WDR01654.1"/>
    <property type="molecule type" value="Genomic_DNA"/>
</dbReference>
<evidence type="ECO:0000313" key="7">
    <source>
        <dbReference type="EMBL" id="WDR01654.1"/>
    </source>
</evidence>
<feature type="transmembrane region" description="Helical" evidence="6">
    <location>
        <begin position="202"/>
        <end position="223"/>
    </location>
</feature>